<dbReference type="GO" id="GO:0016020">
    <property type="term" value="C:membrane"/>
    <property type="evidence" value="ECO:0007669"/>
    <property type="project" value="UniProtKB-SubCell"/>
</dbReference>
<evidence type="ECO:0000313" key="8">
    <source>
        <dbReference type="Proteomes" id="UP000191004"/>
    </source>
</evidence>
<reference evidence="7 8" key="1">
    <citation type="submission" date="2016-04" db="EMBL/GenBank/DDBJ databases">
        <title>Multiple horizontal gene transfer events from other fungi enriched the ability of the initially mycotrophic fungus Trichoderma (Ascomycota) to feed on dead plant biomass.</title>
        <authorList>
            <person name="Atanasova L."/>
            <person name="Chenthamara K."/>
            <person name="Zhang J."/>
            <person name="Grujic M."/>
            <person name="Henrissat B."/>
            <person name="Kuo A."/>
            <person name="Aertz A."/>
            <person name="Salamov A."/>
            <person name="Lipzen A."/>
            <person name="Labutti K."/>
            <person name="Barry K."/>
            <person name="Miao Y."/>
            <person name="Rahimi M.J."/>
            <person name="Shen Q."/>
            <person name="Grigoriev I.V."/>
            <person name="Kubicek C.P."/>
            <person name="Druzhinina I.S."/>
        </authorList>
    </citation>
    <scope>NUCLEOTIDE SEQUENCE [LARGE SCALE GENOMIC DNA]</scope>
    <source>
        <strain evidence="7 8">NJAU 4742</strain>
    </source>
</reference>
<feature type="transmembrane region" description="Helical" evidence="6">
    <location>
        <begin position="229"/>
        <end position="248"/>
    </location>
</feature>
<feature type="transmembrane region" description="Helical" evidence="6">
    <location>
        <begin position="327"/>
        <end position="351"/>
    </location>
</feature>
<feature type="transmembrane region" description="Helical" evidence="6">
    <location>
        <begin position="126"/>
        <end position="144"/>
    </location>
</feature>
<evidence type="ECO:0000256" key="2">
    <source>
        <dbReference type="ARBA" id="ARBA00022448"/>
    </source>
</evidence>
<dbReference type="PANTHER" id="PTHR43791">
    <property type="entry name" value="PERMEASE-RELATED"/>
    <property type="match status" value="1"/>
</dbReference>
<name>A0A1T3CXW2_9HYPO</name>
<dbReference type="InterPro" id="IPR011701">
    <property type="entry name" value="MFS"/>
</dbReference>
<feature type="transmembrane region" description="Helical" evidence="6">
    <location>
        <begin position="156"/>
        <end position="178"/>
    </location>
</feature>
<keyword evidence="5 6" id="KW-0472">Membrane</keyword>
<dbReference type="GO" id="GO:0022857">
    <property type="term" value="F:transmembrane transporter activity"/>
    <property type="evidence" value="ECO:0007669"/>
    <property type="project" value="InterPro"/>
</dbReference>
<evidence type="ECO:0000256" key="5">
    <source>
        <dbReference type="ARBA" id="ARBA00023136"/>
    </source>
</evidence>
<evidence type="ECO:0008006" key="9">
    <source>
        <dbReference type="Google" id="ProtNLM"/>
    </source>
</evidence>
<evidence type="ECO:0000256" key="3">
    <source>
        <dbReference type="ARBA" id="ARBA00022692"/>
    </source>
</evidence>
<organism evidence="7 8">
    <name type="scientific">Trichoderma guizhouense</name>
    <dbReference type="NCBI Taxonomy" id="1491466"/>
    <lineage>
        <taxon>Eukaryota</taxon>
        <taxon>Fungi</taxon>
        <taxon>Dikarya</taxon>
        <taxon>Ascomycota</taxon>
        <taxon>Pezizomycotina</taxon>
        <taxon>Sordariomycetes</taxon>
        <taxon>Hypocreomycetidae</taxon>
        <taxon>Hypocreales</taxon>
        <taxon>Hypocreaceae</taxon>
        <taxon>Trichoderma</taxon>
    </lineage>
</organism>
<dbReference type="InterPro" id="IPR036259">
    <property type="entry name" value="MFS_trans_sf"/>
</dbReference>
<dbReference type="SUPFAM" id="SSF103473">
    <property type="entry name" value="MFS general substrate transporter"/>
    <property type="match status" value="1"/>
</dbReference>
<evidence type="ECO:0000256" key="4">
    <source>
        <dbReference type="ARBA" id="ARBA00022989"/>
    </source>
</evidence>
<dbReference type="PANTHER" id="PTHR43791:SF18">
    <property type="entry name" value="NICOTINIC ACID TRANSPORTER TNA1, PUTATIVE (AFU_ORTHOLOGUE AFUA_3G03820)-RELATED"/>
    <property type="match status" value="1"/>
</dbReference>
<dbReference type="OrthoDB" id="2962993at2759"/>
<accession>A0A1T3CXW2</accession>
<keyword evidence="3 6" id="KW-0812">Transmembrane</keyword>
<keyword evidence="4 6" id="KW-1133">Transmembrane helix</keyword>
<evidence type="ECO:0000256" key="1">
    <source>
        <dbReference type="ARBA" id="ARBA00004141"/>
    </source>
</evidence>
<keyword evidence="8" id="KW-1185">Reference proteome</keyword>
<gene>
    <name evidence="7" type="ORF">A0O28_0094750</name>
</gene>
<comment type="caution">
    <text evidence="7">The sequence shown here is derived from an EMBL/GenBank/DDBJ whole genome shotgun (WGS) entry which is preliminary data.</text>
</comment>
<comment type="subcellular location">
    <subcellularLocation>
        <location evidence="1">Membrane</location>
        <topology evidence="1">Multi-pass membrane protein</topology>
    </subcellularLocation>
</comment>
<feature type="transmembrane region" description="Helical" evidence="6">
    <location>
        <begin position="268"/>
        <end position="285"/>
    </location>
</feature>
<evidence type="ECO:0000256" key="6">
    <source>
        <dbReference type="SAM" id="Phobius"/>
    </source>
</evidence>
<dbReference type="EMBL" id="LVVK01000004">
    <property type="protein sequence ID" value="OPB45907.1"/>
    <property type="molecule type" value="Genomic_DNA"/>
</dbReference>
<proteinExistence type="predicted"/>
<protein>
    <recommendedName>
        <fullName evidence="9">Major facilitator superfamily (MFS) profile domain-containing protein</fullName>
    </recommendedName>
</protein>
<feature type="transmembrane region" description="Helical" evidence="6">
    <location>
        <begin position="96"/>
        <end position="119"/>
    </location>
</feature>
<dbReference type="Gene3D" id="1.20.1250.20">
    <property type="entry name" value="MFS general substrate transporter like domains"/>
    <property type="match status" value="3"/>
</dbReference>
<evidence type="ECO:0000313" key="7">
    <source>
        <dbReference type="EMBL" id="OPB45907.1"/>
    </source>
</evidence>
<dbReference type="Pfam" id="PF07690">
    <property type="entry name" value="MFS_1"/>
    <property type="match status" value="1"/>
</dbReference>
<keyword evidence="2" id="KW-0813">Transport</keyword>
<dbReference type="AlphaFoldDB" id="A0A1T3CXW2"/>
<sequence length="360" mass="39627">MTLKATEPSGTSVPAMEALEKNDLFEKERPSIEQAENYQVSFTPEEQKRILRKVDWRLVPLLSFLYLVSFIDRGNLGNAKVAGLGKDLHLSGTQYNIAVTTLTGIVQNFSGLLAIRIFLGVAEAGFFPAVSLAGAFSGLLAFGIQKMDGVAGLQGWRWIFILEGIFTVFLSFFIWSLLPDSPNTAPFLTTEEREFIVLRLEQDTGSGRGRVTNNDKVNKRQVIAGLTDWKVWAAVFMYWATSISSYGFTYTVPTVILELGYTAADAQLLTVPIYVVAMIFTVINAMVSDHYRQRTPFILLGVSVGIAGFTALLAIPHPQLPGLTYGMLFLATSGIYMSLVPTLCFVGKIILQAAIEWGKL</sequence>
<dbReference type="Proteomes" id="UP000191004">
    <property type="component" value="Unassembled WGS sequence"/>
</dbReference>
<feature type="transmembrane region" description="Helical" evidence="6">
    <location>
        <begin position="58"/>
        <end position="76"/>
    </location>
</feature>
<feature type="transmembrane region" description="Helical" evidence="6">
    <location>
        <begin position="297"/>
        <end position="315"/>
    </location>
</feature>